<evidence type="ECO:0000313" key="2">
    <source>
        <dbReference type="Proteomes" id="UP001153148"/>
    </source>
</evidence>
<proteinExistence type="predicted"/>
<dbReference type="EMBL" id="CAJPIN010007156">
    <property type="protein sequence ID" value="CAG2058367.1"/>
    <property type="molecule type" value="Genomic_DNA"/>
</dbReference>
<keyword evidence="2" id="KW-1185">Reference proteome</keyword>
<protein>
    <submittedName>
        <fullName evidence="1">Uncharacterized protein</fullName>
    </submittedName>
</protein>
<sequence length="112" mass="12818">MVFTLKRTQFTLTLLPLDKKKVALYVSHSFLPDFIYYLKNPGRQLKSVSSWQVTTIDQVNFWPNDVIYTPSNLKHDSDTVTPIFSPLKFPLLEGKQSYGPQVFLSPPKPTGN</sequence>
<comment type="caution">
    <text evidence="1">The sequence shown here is derived from an EMBL/GenBank/DDBJ whole genome shotgun (WGS) entry which is preliminary data.</text>
</comment>
<accession>A0ABN7NXR1</accession>
<gene>
    <name evidence="1" type="ORF">TPAB3V08_LOCUS5338</name>
</gene>
<reference evidence="1" key="1">
    <citation type="submission" date="2021-03" db="EMBL/GenBank/DDBJ databases">
        <authorList>
            <person name="Tran Van P."/>
        </authorList>
    </citation>
    <scope>NUCLEOTIDE SEQUENCE</scope>
</reference>
<organism evidence="1 2">
    <name type="scientific">Timema podura</name>
    <name type="common">Walking stick</name>
    <dbReference type="NCBI Taxonomy" id="61482"/>
    <lineage>
        <taxon>Eukaryota</taxon>
        <taxon>Metazoa</taxon>
        <taxon>Ecdysozoa</taxon>
        <taxon>Arthropoda</taxon>
        <taxon>Hexapoda</taxon>
        <taxon>Insecta</taxon>
        <taxon>Pterygota</taxon>
        <taxon>Neoptera</taxon>
        <taxon>Polyneoptera</taxon>
        <taxon>Phasmatodea</taxon>
        <taxon>Timematodea</taxon>
        <taxon>Timematoidea</taxon>
        <taxon>Timematidae</taxon>
        <taxon>Timema</taxon>
    </lineage>
</organism>
<name>A0ABN7NXR1_TIMPD</name>
<evidence type="ECO:0000313" key="1">
    <source>
        <dbReference type="EMBL" id="CAG2058367.1"/>
    </source>
</evidence>
<dbReference type="Proteomes" id="UP001153148">
    <property type="component" value="Unassembled WGS sequence"/>
</dbReference>